<organism evidence="3 4">
    <name type="scientific">Metarhizium brunneum</name>
    <dbReference type="NCBI Taxonomy" id="500148"/>
    <lineage>
        <taxon>Eukaryota</taxon>
        <taxon>Fungi</taxon>
        <taxon>Dikarya</taxon>
        <taxon>Ascomycota</taxon>
        <taxon>Pezizomycotina</taxon>
        <taxon>Sordariomycetes</taxon>
        <taxon>Hypocreomycetidae</taxon>
        <taxon>Hypocreales</taxon>
        <taxon>Clavicipitaceae</taxon>
        <taxon>Metarhizium</taxon>
    </lineage>
</organism>
<dbReference type="KEGG" id="mbrn:26240389"/>
<keyword evidence="1" id="KW-0175">Coiled coil</keyword>
<accession>A0A7D5Z0J3</accession>
<dbReference type="RefSeq" id="XP_014547826.1">
    <property type="nucleotide sequence ID" value="XM_014692340.1"/>
</dbReference>
<feature type="compositionally biased region" description="Basic and acidic residues" evidence="2">
    <location>
        <begin position="389"/>
        <end position="398"/>
    </location>
</feature>
<evidence type="ECO:0000256" key="1">
    <source>
        <dbReference type="SAM" id="Coils"/>
    </source>
</evidence>
<keyword evidence="4" id="KW-1185">Reference proteome</keyword>
<evidence type="ECO:0008006" key="5">
    <source>
        <dbReference type="Google" id="ProtNLM"/>
    </source>
</evidence>
<sequence length="405" mass="45617">MGQKNPPPDERVVYLALKNLFKGQNAQVRKSKTVAKLIKGSNKEDAVANLLREHDFDTICTMAGRLLSAKIFESTLKAKVHFPELFDSSPAQSAEKEASEAEAARNEANAIKDATQNRYKEIQSDDPQHVDAAHADDAEGKQAEFTETPTVSKHTAAVKQHMVHMPSLFPLYLPLSVQHKLFVYLQGLLERVCYTYGTQAMPEVLQGRGWDCPEAVELNRWTDEFSKRTDIFRKKPDVGKPINQLFQSLANIRHTAVHRIRLSAKGIEKYLSDAELFVTLIGDTVHLETIDKLRRETLATMEELERNKHLLQVRFGEELRNIADQRAQLDSAERSVIAEILKEDSEYQILAGKHVEEAIAPSEASFSTAINAVEEKGAIDDDTDSTNEYCHDDGHHEDEWGDIES</sequence>
<dbReference type="OrthoDB" id="4949679at2759"/>
<feature type="region of interest" description="Disordered" evidence="2">
    <location>
        <begin position="121"/>
        <end position="152"/>
    </location>
</feature>
<feature type="coiled-coil region" evidence="1">
    <location>
        <begin position="287"/>
        <end position="314"/>
    </location>
</feature>
<dbReference type="EMBL" id="CP058933">
    <property type="protein sequence ID" value="QLI67663.1"/>
    <property type="molecule type" value="Genomic_DNA"/>
</dbReference>
<feature type="compositionally biased region" description="Basic and acidic residues" evidence="2">
    <location>
        <begin position="121"/>
        <end position="144"/>
    </location>
</feature>
<dbReference type="GeneID" id="26240389"/>
<evidence type="ECO:0000313" key="3">
    <source>
        <dbReference type="EMBL" id="QLI67663.1"/>
    </source>
</evidence>
<dbReference type="AlphaFoldDB" id="A0A7D5Z0J3"/>
<reference evidence="3 4" key="1">
    <citation type="submission" date="2020-07" db="EMBL/GenBank/DDBJ databases">
        <title>Telomere length de novo assembly of all 7 chromosomes of the fungus, Metarhizium brunneum, using a novel assembly pipeline.</title>
        <authorList>
            <person name="Saud z."/>
            <person name="Kortsinoglou A."/>
            <person name="Kouvelis V.N."/>
            <person name="Butt T.M."/>
        </authorList>
    </citation>
    <scope>NUCLEOTIDE SEQUENCE [LARGE SCALE GENOMIC DNA]</scope>
    <source>
        <strain evidence="3 4">4556</strain>
    </source>
</reference>
<dbReference type="Proteomes" id="UP000510686">
    <property type="component" value="Chromosome 2"/>
</dbReference>
<protein>
    <recommendedName>
        <fullName evidence="5">Ubiquinol-cytochrome-c reductase cytochrome c1</fullName>
    </recommendedName>
</protein>
<feature type="region of interest" description="Disordered" evidence="2">
    <location>
        <begin position="376"/>
        <end position="405"/>
    </location>
</feature>
<name>A0A7D5Z0J3_9HYPO</name>
<evidence type="ECO:0000313" key="4">
    <source>
        <dbReference type="Proteomes" id="UP000510686"/>
    </source>
</evidence>
<evidence type="ECO:0000256" key="2">
    <source>
        <dbReference type="SAM" id="MobiDB-lite"/>
    </source>
</evidence>
<proteinExistence type="predicted"/>
<gene>
    <name evidence="3" type="ORF">G6M90_00g044970</name>
</gene>